<dbReference type="Gene3D" id="2.60.120.1620">
    <property type="match status" value="2"/>
</dbReference>
<evidence type="ECO:0000256" key="2">
    <source>
        <dbReference type="SAM" id="MobiDB-lite"/>
    </source>
</evidence>
<dbReference type="Pfam" id="PF17829">
    <property type="entry name" value="GH115_C"/>
    <property type="match status" value="2"/>
</dbReference>
<proteinExistence type="predicted"/>
<organism evidence="5 6">
    <name type="scientific">Agaricus bisporus var. burnettii</name>
    <dbReference type="NCBI Taxonomy" id="192524"/>
    <lineage>
        <taxon>Eukaryota</taxon>
        <taxon>Fungi</taxon>
        <taxon>Dikarya</taxon>
        <taxon>Basidiomycota</taxon>
        <taxon>Agaricomycotina</taxon>
        <taxon>Agaricomycetes</taxon>
        <taxon>Agaricomycetidae</taxon>
        <taxon>Agaricales</taxon>
        <taxon>Agaricineae</taxon>
        <taxon>Agaricaceae</taxon>
        <taxon>Agaricus</taxon>
    </lineage>
</organism>
<dbReference type="Gene3D" id="1.20.58.2150">
    <property type="match status" value="2"/>
</dbReference>
<feature type="transmembrane region" description="Helical" evidence="3">
    <location>
        <begin position="2116"/>
        <end position="2135"/>
    </location>
</feature>
<gene>
    <name evidence="5" type="ORF">Agabi119p4_11639</name>
</gene>
<dbReference type="GO" id="GO:0016787">
    <property type="term" value="F:hydrolase activity"/>
    <property type="evidence" value="ECO:0007669"/>
    <property type="project" value="UniProtKB-KW"/>
</dbReference>
<feature type="domain" description="Gylcosyl hydrolase 115 C-terminal" evidence="4">
    <location>
        <begin position="425"/>
        <end position="604"/>
    </location>
</feature>
<dbReference type="EMBL" id="JABXXO010000016">
    <property type="protein sequence ID" value="KAF7759944.1"/>
    <property type="molecule type" value="Genomic_DNA"/>
</dbReference>
<dbReference type="PANTHER" id="PTHR37842">
    <property type="match status" value="1"/>
</dbReference>
<keyword evidence="3" id="KW-0472">Membrane</keyword>
<evidence type="ECO:0000313" key="6">
    <source>
        <dbReference type="Proteomes" id="UP000629468"/>
    </source>
</evidence>
<sequence length="2171" mass="241333">MDNTSQPSTPVRAESFYFDDDPMAIFLVDNQLFKVHRHFFIEEAEGMSDDKPILLPNVTVKEFKTLLRYFYAMKSPTSNKKLLADVFAFEQDEKLALLSVAHQFCFDQIYEYILGEIEPGTFSVVDRVRLGDKYGLKDWLSSAYETILERTPDQKLSREEVDALGLDRTVRILEAKNFVLHKVHDQCLEKSNVPICTKRNLFLERCDCCTRWMDFESAGGSAAIRKIQNSPAEELFEHDWDFENDYHTLLDGKWDHMMDQTHLGYYYWQQPMTNSMNAINRVQKRKQALAGYMRISVESSNGAWPGDNPNQCAQGYNCPPPTVALDSYSVFSNRYIDIGAGGPASFSFKISSNTSWVDISPSSGDVSPQNPEKRVFLSVKDWSSLSDGANTAQLKVTANSKGQPSMTVTIDFSATKAGSIGDFHGFVEGDGVVSMEAAHATRNTTVDGISWKNFPGLGRTLSGVTPWPRSDQAFDVGTGPILEYDFFTFNTIAGSGNITVTALLSPSNNAQGQDNPLTVAVALDSEEPIVHQPMPDSAAGKQPAAWDGVNGFAANNIIPVETKFTNISAGKHTFKIMMTQPAIVVQKIVIDVGGLKPSYLGPPESHRSCYIRKSFRMVRLLLLAGLYALLNEALAIGQETCVAFRASNSRFPVVTKNQAAPVLVSPDDWPGVQRAASDFVTDIQQVTGAKVSLINATTTTNPGKQAPIIVGTLGKSSLIDAIVNSTGLDVSNIQGRWEAFLSREVQNPLPGISSAYVIIGADKRGTIYALYEHSEQFGVSPWHWWADVPTTRHSELFVDSIGCSHGSPTVKYRGIFLNDEQPALQNWAAEKFTNGTGAPNTGSPFNSQFYTKMFELILRLKGNYLWPAIWSSAFAFDDPQSQFLADMYGIVMGTSHQEPMMRSTPVEFSIEYPNVAWDYVANNDTIKKYWLEGVQRAKDFESVYTMGMRGFGDLPLSEETNIDLLDQVIQDQTDILHQVFGQDFDVSTIPQIWALYKEVEGYYEDGLQVPDYVTLLWSDDNWGNIRRYPVESERNRTGGAGVYYHLDYVGDPRDYKWIATSQIEKIYEQMSIAVEREATRLWIINVGDMKPYEREIEFLLGYGWNATRWSPENVNDFVSAWAQREFDVDEKTAVQVSDIVANLTRFNARRKPELLTATTYSLTDYREAENIFAAWEDLEKSSTTVYNSLDEDFKPSFYQLVHYPVLASSNLGKLYILAGQNNLRASQARLSTNVLADTAVELFEHDFDLETDYHQLLDGKWDHMMQQTRIGYYYWQQPMADSMPPVTRVQAKKQALAGAMRIVPEGTQGAWPGDNPHQCADGFNCPPPSVSLDNFSPISNRYVDVGAGGPAPFTFTASSNATWVKLSATKGSISPKAPEQRVYISVADWSQLQDGMNTAQIRFTAKASGQPDLSVSVFLNALKNNVASGFKGFVEGTGVVSIEAAHATRNNARDDVAWKELPGYGRTLSGVTPWPRTDQVFEVGSGPSLEYDFYNFNTKGGNLTTTVFVSPSLNALGNDHPLRIGVQLDSQDAQTTQFIPDAEPGQLPSAWNGIDGFVANSIVSVTGLWTNVEPGAHTLKIWMVEPTVVVQKIVIDAGGLRSSYLGPPESLQYRVEIHLTVQVIFVTFFQETGFPPSPRVPSLLSLLLTCQMSAEHSKMLPTIRPSSYVLPTIESHYEVEFDNPSSRMELGLLSITRNGNHGPVTSGGHSYPAHPKLNAQREKRRSKDASSLSRVPEDDIAMEGRTHEVLEGPYEGSSSTPAYLGDQSLAADQEVEEEEEEEQLILDEELARQGIYRGSYRRLQGLYSLTPLFTVLVFVFLAVLPTIAYPLSPDLPYAYNSGFPFPLPEVITATAFWGLSYLFHSPTFSFFFSIISRVPILALALSSLSLSFVVTTLRQIVVPILLIPQYAVFDHPTWHDIAFRRVWWLALGWAAAEAIVGIKQGYEGIALYRDVLVNVRRVLPTPGGNSKFSSAYISKYAGGGHDSSRQYEASRNLADSVGSLNTERQPLLERLPSATSSASQSDAQLKDAIEAAVEHDVDELLAMRGREELEDLYGMPFIHIPVFISCLHRLNSVLFILGSTLLVTAAYMRAPMSSLSLLHNALHHKEKSGNTQLFIAFPLVIFLQWILILLHTPRILPRIGVQTFVYVGLIISLSTFFAGLGVWEGII</sequence>
<evidence type="ECO:0000256" key="3">
    <source>
        <dbReference type="SAM" id="Phobius"/>
    </source>
</evidence>
<dbReference type="PANTHER" id="PTHR37842:SF2">
    <property type="entry name" value="GYLCOSYL HYDROLASE 115 C-TERMINAL DOMAIN-CONTAINING PROTEIN"/>
    <property type="match status" value="1"/>
</dbReference>
<accession>A0A8H7BW51</accession>
<dbReference type="InterPro" id="IPR041437">
    <property type="entry name" value="GH115_C"/>
</dbReference>
<keyword evidence="3" id="KW-0812">Transmembrane</keyword>
<reference evidence="5 6" key="1">
    <citation type="journal article" name="Sci. Rep.">
        <title>Telomere-to-telomere assembled and centromere annotated genomes of the two main subspecies of the button mushroom Agaricus bisporus reveal especially polymorphic chromosome ends.</title>
        <authorList>
            <person name="Sonnenberg A.S.M."/>
            <person name="Sedaghat-Telgerd N."/>
            <person name="Lavrijssen B."/>
            <person name="Ohm R.A."/>
            <person name="Hendrickx P.M."/>
            <person name="Scholtmeijer K."/>
            <person name="Baars J.J.P."/>
            <person name="van Peer A."/>
        </authorList>
    </citation>
    <scope>NUCLEOTIDE SEQUENCE [LARGE SCALE GENOMIC DNA]</scope>
    <source>
        <strain evidence="5 6">H119_p4</strain>
    </source>
</reference>
<evidence type="ECO:0000256" key="1">
    <source>
        <dbReference type="ARBA" id="ARBA00022801"/>
    </source>
</evidence>
<dbReference type="Gene3D" id="3.30.379.10">
    <property type="entry name" value="Chitobiase/beta-hexosaminidase domain 2-like"/>
    <property type="match status" value="1"/>
</dbReference>
<dbReference type="InterPro" id="IPR029018">
    <property type="entry name" value="Hex-like_dom2"/>
</dbReference>
<evidence type="ECO:0000313" key="5">
    <source>
        <dbReference type="EMBL" id="KAF7759944.1"/>
    </source>
</evidence>
<feature type="transmembrane region" description="Helical" evidence="3">
    <location>
        <begin position="1880"/>
        <end position="1906"/>
    </location>
</feature>
<keyword evidence="1" id="KW-0378">Hydrolase</keyword>
<feature type="region of interest" description="Disordered" evidence="2">
    <location>
        <begin position="1698"/>
        <end position="1743"/>
    </location>
</feature>
<feature type="compositionally biased region" description="Basic and acidic residues" evidence="2">
    <location>
        <begin position="1719"/>
        <end position="1728"/>
    </location>
</feature>
<evidence type="ECO:0000259" key="4">
    <source>
        <dbReference type="Pfam" id="PF17829"/>
    </source>
</evidence>
<dbReference type="Proteomes" id="UP000629468">
    <property type="component" value="Unassembled WGS sequence"/>
</dbReference>
<comment type="caution">
    <text evidence="5">The sequence shown here is derived from an EMBL/GenBank/DDBJ whole genome shotgun (WGS) entry which is preliminary data.</text>
</comment>
<dbReference type="Gene3D" id="3.20.20.520">
    <property type="entry name" value="Glycosyl hydrolase family 115"/>
    <property type="match status" value="1"/>
</dbReference>
<dbReference type="InterPro" id="IPR031924">
    <property type="entry name" value="GH115"/>
</dbReference>
<feature type="transmembrane region" description="Helical" evidence="3">
    <location>
        <begin position="2077"/>
        <end position="2096"/>
    </location>
</feature>
<protein>
    <submittedName>
        <fullName evidence="5">CAZyme family GH115</fullName>
    </submittedName>
</protein>
<name>A0A8H7BW51_AGABI</name>
<keyword evidence="3" id="KW-1133">Transmembrane helix</keyword>
<dbReference type="Pfam" id="PF15979">
    <property type="entry name" value="Glyco_hydro_115"/>
    <property type="match status" value="1"/>
</dbReference>
<dbReference type="InterPro" id="IPR042301">
    <property type="entry name" value="GH115_sf"/>
</dbReference>
<feature type="domain" description="Gylcosyl hydrolase 115 C-terminal" evidence="4">
    <location>
        <begin position="1432"/>
        <end position="1609"/>
    </location>
</feature>
<feature type="transmembrane region" description="Helical" evidence="3">
    <location>
        <begin position="2147"/>
        <end position="2167"/>
    </location>
</feature>
<feature type="transmembrane region" description="Helical" evidence="3">
    <location>
        <begin position="1806"/>
        <end position="1831"/>
    </location>
</feature>